<organism evidence="11 12">
    <name type="scientific">Glycomyces buryatensis</name>
    <dbReference type="NCBI Taxonomy" id="2570927"/>
    <lineage>
        <taxon>Bacteria</taxon>
        <taxon>Bacillati</taxon>
        <taxon>Actinomycetota</taxon>
        <taxon>Actinomycetes</taxon>
        <taxon>Glycomycetales</taxon>
        <taxon>Glycomycetaceae</taxon>
        <taxon>Glycomyces</taxon>
    </lineage>
</organism>
<dbReference type="Gene3D" id="1.10.510.10">
    <property type="entry name" value="Transferase(Phosphotransferase) domain 1"/>
    <property type="match status" value="1"/>
</dbReference>
<keyword evidence="5 11" id="KW-0418">Kinase</keyword>
<evidence type="ECO:0000256" key="8">
    <source>
        <dbReference type="ARBA" id="ARBA00048679"/>
    </source>
</evidence>
<name>A0A4S8QPM2_9ACTN</name>
<evidence type="ECO:0000313" key="12">
    <source>
        <dbReference type="Proteomes" id="UP000308760"/>
    </source>
</evidence>
<dbReference type="InterPro" id="IPR000719">
    <property type="entry name" value="Prot_kinase_dom"/>
</dbReference>
<evidence type="ECO:0000259" key="10">
    <source>
        <dbReference type="PROSITE" id="PS50011"/>
    </source>
</evidence>
<dbReference type="FunFam" id="1.10.510.10:FF:000306">
    <property type="entry name" value="Serine/threonine protein kinase"/>
    <property type="match status" value="1"/>
</dbReference>
<dbReference type="SUPFAM" id="SSF48452">
    <property type="entry name" value="TPR-like"/>
    <property type="match status" value="1"/>
</dbReference>
<dbReference type="SMART" id="SM00220">
    <property type="entry name" value="S_TKc"/>
    <property type="match status" value="1"/>
</dbReference>
<dbReference type="Pfam" id="PF16918">
    <property type="entry name" value="PknG_TPR"/>
    <property type="match status" value="1"/>
</dbReference>
<dbReference type="PANTHER" id="PTHR24363:SF0">
    <property type="entry name" value="SERINE_THREONINE KINASE LIKE DOMAIN CONTAINING 1"/>
    <property type="match status" value="1"/>
</dbReference>
<comment type="caution">
    <text evidence="11">The sequence shown here is derived from an EMBL/GenBank/DDBJ whole genome shotgun (WGS) entry which is preliminary data.</text>
</comment>
<evidence type="ECO:0000256" key="1">
    <source>
        <dbReference type="ARBA" id="ARBA00012513"/>
    </source>
</evidence>
<evidence type="ECO:0000256" key="9">
    <source>
        <dbReference type="SAM" id="MobiDB-lite"/>
    </source>
</evidence>
<dbReference type="EC" id="2.7.11.1" evidence="1"/>
<dbReference type="AlphaFoldDB" id="A0A4S8QPM2"/>
<evidence type="ECO:0000256" key="6">
    <source>
        <dbReference type="ARBA" id="ARBA00022840"/>
    </source>
</evidence>
<comment type="catalytic activity">
    <reaction evidence="8">
        <text>L-seryl-[protein] + ATP = O-phospho-L-seryl-[protein] + ADP + H(+)</text>
        <dbReference type="Rhea" id="RHEA:17989"/>
        <dbReference type="Rhea" id="RHEA-COMP:9863"/>
        <dbReference type="Rhea" id="RHEA-COMP:11604"/>
        <dbReference type="ChEBI" id="CHEBI:15378"/>
        <dbReference type="ChEBI" id="CHEBI:29999"/>
        <dbReference type="ChEBI" id="CHEBI:30616"/>
        <dbReference type="ChEBI" id="CHEBI:83421"/>
        <dbReference type="ChEBI" id="CHEBI:456216"/>
        <dbReference type="EC" id="2.7.11.1"/>
    </reaction>
</comment>
<keyword evidence="4" id="KW-0547">Nucleotide-binding</keyword>
<evidence type="ECO:0000256" key="7">
    <source>
        <dbReference type="ARBA" id="ARBA00047899"/>
    </source>
</evidence>
<accession>A0A4S8QPM2</accession>
<feature type="compositionally biased region" description="Pro residues" evidence="9">
    <location>
        <begin position="141"/>
        <end position="160"/>
    </location>
</feature>
<keyword evidence="2 11" id="KW-0723">Serine/threonine-protein kinase</keyword>
<dbReference type="PROSITE" id="PS50011">
    <property type="entry name" value="PROTEIN_KINASE_DOM"/>
    <property type="match status" value="1"/>
</dbReference>
<gene>
    <name evidence="11" type="ORF">FAB82_05720</name>
</gene>
<dbReference type="PANTHER" id="PTHR24363">
    <property type="entry name" value="SERINE/THREONINE PROTEIN KINASE"/>
    <property type="match status" value="1"/>
</dbReference>
<keyword evidence="12" id="KW-1185">Reference proteome</keyword>
<feature type="compositionally biased region" description="Polar residues" evidence="9">
    <location>
        <begin position="63"/>
        <end position="83"/>
    </location>
</feature>
<evidence type="ECO:0000256" key="2">
    <source>
        <dbReference type="ARBA" id="ARBA00022527"/>
    </source>
</evidence>
<dbReference type="SUPFAM" id="SSF56112">
    <property type="entry name" value="Protein kinase-like (PK-like)"/>
    <property type="match status" value="1"/>
</dbReference>
<evidence type="ECO:0000256" key="5">
    <source>
        <dbReference type="ARBA" id="ARBA00022777"/>
    </source>
</evidence>
<dbReference type="InterPro" id="IPR031636">
    <property type="entry name" value="PknG_TPR"/>
</dbReference>
<dbReference type="GO" id="GO:0004674">
    <property type="term" value="F:protein serine/threonine kinase activity"/>
    <property type="evidence" value="ECO:0007669"/>
    <property type="project" value="UniProtKB-KW"/>
</dbReference>
<feature type="domain" description="Protein kinase" evidence="10">
    <location>
        <begin position="251"/>
        <end position="527"/>
    </location>
</feature>
<dbReference type="InterPro" id="IPR031634">
    <property type="entry name" value="PknG_rubred"/>
</dbReference>
<reference evidence="12" key="1">
    <citation type="submission" date="2019-04" db="EMBL/GenBank/DDBJ databases">
        <title>Nocardioides xinjiangensis sp. nov.</title>
        <authorList>
            <person name="Liu S."/>
        </authorList>
    </citation>
    <scope>NUCLEOTIDE SEQUENCE [LARGE SCALE GENOMIC DNA]</scope>
    <source>
        <strain evidence="12">18</strain>
    </source>
</reference>
<proteinExistence type="predicted"/>
<dbReference type="InterPro" id="IPR011009">
    <property type="entry name" value="Kinase-like_dom_sf"/>
</dbReference>
<dbReference type="Proteomes" id="UP000308760">
    <property type="component" value="Unassembled WGS sequence"/>
</dbReference>
<evidence type="ECO:0000256" key="4">
    <source>
        <dbReference type="ARBA" id="ARBA00022741"/>
    </source>
</evidence>
<keyword evidence="3" id="KW-0808">Transferase</keyword>
<reference evidence="11 12" key="2">
    <citation type="submission" date="2019-05" db="EMBL/GenBank/DDBJ databases">
        <title>Glycomyces buryatensis sp. nov.</title>
        <authorList>
            <person name="Nikitina E."/>
        </authorList>
    </citation>
    <scope>NUCLEOTIDE SEQUENCE [LARGE SCALE GENOMIC DNA]</scope>
    <source>
        <strain evidence="11 12">18</strain>
    </source>
</reference>
<dbReference type="OrthoDB" id="137117at2"/>
<dbReference type="Gene3D" id="3.30.200.20">
    <property type="entry name" value="Phosphorylase Kinase, domain 1"/>
    <property type="match status" value="1"/>
</dbReference>
<protein>
    <recommendedName>
        <fullName evidence="1">non-specific serine/threonine protein kinase</fullName>
        <ecNumber evidence="1">2.7.11.1</ecNumber>
    </recommendedName>
</protein>
<dbReference type="CDD" id="cd14014">
    <property type="entry name" value="STKc_PknB_like"/>
    <property type="match status" value="1"/>
</dbReference>
<sequence length="849" mass="92670">MSPTASPSRRAIPTWPATSTASSPTCAPTADGRTSTTSGSPPGSATPPRPRRSTRTEGEYQMSDPQQPEHTQRYTPSVRQVQQEAADDPEGAGSDTLRVRKRLSTPPAVPAQPGFAPSPPMPDGTQAISRPVSQMVAPAQAPSPPPAPYRAPAAPLPQPITGPVTRSTTSSSRQRGGLSDMPPVPPRDPAQAVMDDPKVSEHKRFCSSCGKPVGRPQAGRAGRVEGFCPYCRSRYWFTPSLAPGDVLSERYEILGAIAHGGLGWIYLANDRNFADDLTQRWVVIKGLINTTDEDAIEAAINERRFLVGIDHPNVVNIHDFVAAADPRSGQLQSYIVMEYVAGKSLRDIRDDVSEDGEREPLSLEQVLTYTSELLPAFSYLHDRGLLFCDFKPDNVIHVETWLKLIDLGAVRRVDDLESAIYGTPGYSVPNDEVLSVGPSITSDLYTIGRSMAVLALQFKGFTGQYRDSFPPAADTPVFQDFGSFHRLLLRSCHTEPRSRFQDADEMRTQVRGVLHEVQSVQKNEPRFEPSTLFGPEQAVFGEPDIEYDKAAIGDPFEVAHALPDPMLDLADPAAAYLASMQATHAAGILAELASAPVQSPEVHLRRVRTLIGAGDLAGAVAALDQYAQQEGNTWQVTWLRGVISLLAADFHTAAAHFDAVYSHLPGELAPRLALAACAEMAGRADLALPHYTRIWTCDHRFVSAAYGRARLLDLDGRSTEAIGTLHQVPKTSAQYGIAQTAAIQTSLHSRTALPSMMDLHHMAGRLDELKLEPRRRHLVATRILHQAIGLVGQAGPGGAPHIFNAPCEERDLRLTLETTYRQLAHACTKREDQVFYFDQANRHRPRTML</sequence>
<dbReference type="EMBL" id="STGY01000021">
    <property type="protein sequence ID" value="THV42664.1"/>
    <property type="molecule type" value="Genomic_DNA"/>
</dbReference>
<comment type="catalytic activity">
    <reaction evidence="7">
        <text>L-threonyl-[protein] + ATP = O-phospho-L-threonyl-[protein] + ADP + H(+)</text>
        <dbReference type="Rhea" id="RHEA:46608"/>
        <dbReference type="Rhea" id="RHEA-COMP:11060"/>
        <dbReference type="Rhea" id="RHEA-COMP:11605"/>
        <dbReference type="ChEBI" id="CHEBI:15378"/>
        <dbReference type="ChEBI" id="CHEBI:30013"/>
        <dbReference type="ChEBI" id="CHEBI:30616"/>
        <dbReference type="ChEBI" id="CHEBI:61977"/>
        <dbReference type="ChEBI" id="CHEBI:456216"/>
        <dbReference type="EC" id="2.7.11.1"/>
    </reaction>
</comment>
<feature type="compositionally biased region" description="Low complexity" evidence="9">
    <location>
        <begin position="11"/>
        <end position="43"/>
    </location>
</feature>
<feature type="compositionally biased region" description="Low complexity" evidence="9">
    <location>
        <begin position="165"/>
        <end position="175"/>
    </location>
</feature>
<feature type="region of interest" description="Disordered" evidence="9">
    <location>
        <begin position="1"/>
        <end position="195"/>
    </location>
</feature>
<evidence type="ECO:0000313" key="11">
    <source>
        <dbReference type="EMBL" id="THV42664.1"/>
    </source>
</evidence>
<keyword evidence="6" id="KW-0067">ATP-binding</keyword>
<dbReference type="Pfam" id="PF00069">
    <property type="entry name" value="Pkinase"/>
    <property type="match status" value="1"/>
</dbReference>
<evidence type="ECO:0000256" key="3">
    <source>
        <dbReference type="ARBA" id="ARBA00022679"/>
    </source>
</evidence>
<dbReference type="Gene3D" id="1.25.40.10">
    <property type="entry name" value="Tetratricopeptide repeat domain"/>
    <property type="match status" value="1"/>
</dbReference>
<dbReference type="Pfam" id="PF16919">
    <property type="entry name" value="PknG_rubred"/>
    <property type="match status" value="1"/>
</dbReference>
<dbReference type="GO" id="GO:0005524">
    <property type="term" value="F:ATP binding"/>
    <property type="evidence" value="ECO:0007669"/>
    <property type="project" value="UniProtKB-KW"/>
</dbReference>
<dbReference type="InterPro" id="IPR011990">
    <property type="entry name" value="TPR-like_helical_dom_sf"/>
</dbReference>